<dbReference type="KEGG" id="tet:TTHERM_00616100"/>
<gene>
    <name evidence="1" type="ORF">TTHERM_00616100</name>
</gene>
<dbReference type="EMBL" id="GG662448">
    <property type="protein sequence ID" value="EAS04435.2"/>
    <property type="molecule type" value="Genomic_DNA"/>
</dbReference>
<dbReference type="InParanoid" id="I7M3W7"/>
<sequence length="406" mass="48465">MIIQKQYEYVCKTEKKLQKQSSYERIVNSKFLIPRSEQNQQDGQYNTVNFQAQAFYSQAQKLSQIIPVCDPQTNPLNDMYLIPNIQSQEQDNSFIKTCNDIKSINELDETYIRLQNEQVVLLDNNKNDQQTFKPFLSSKWNRDRNYESPIKYPHKALVSKGNKIIEIENTNEARKHLTNLKRHLIHKLKNLESERDFQTRFENVDNQLYKQRQSKYNPGLNESFKVQQETRADIPEKQLGPQFQLRFNKREICDQSKISLIDDQTREQLKEEIFMRDELTNFIKDKQANSNRKKWNLQYKLQPITNPLIPQELRRKHKYANPILDQTSFLINEVYYDKEFEAQINPLLSSDKQKVLGQTFSHRFNNSPLVLYRKGRSMSRDYPYNRGIFEITQINKKNNNLNQSFL</sequence>
<reference evidence="2" key="1">
    <citation type="journal article" date="2006" name="PLoS Biol.">
        <title>Macronuclear genome sequence of the ciliate Tetrahymena thermophila, a model eukaryote.</title>
        <authorList>
            <person name="Eisen J.A."/>
            <person name="Coyne R.S."/>
            <person name="Wu M."/>
            <person name="Wu D."/>
            <person name="Thiagarajan M."/>
            <person name="Wortman J.R."/>
            <person name="Badger J.H."/>
            <person name="Ren Q."/>
            <person name="Amedeo P."/>
            <person name="Jones K.M."/>
            <person name="Tallon L.J."/>
            <person name="Delcher A.L."/>
            <person name="Salzberg S.L."/>
            <person name="Silva J.C."/>
            <person name="Haas B.J."/>
            <person name="Majoros W.H."/>
            <person name="Farzad M."/>
            <person name="Carlton J.M."/>
            <person name="Smith R.K. Jr."/>
            <person name="Garg J."/>
            <person name="Pearlman R.E."/>
            <person name="Karrer K.M."/>
            <person name="Sun L."/>
            <person name="Manning G."/>
            <person name="Elde N.C."/>
            <person name="Turkewitz A.P."/>
            <person name="Asai D.J."/>
            <person name="Wilkes D.E."/>
            <person name="Wang Y."/>
            <person name="Cai H."/>
            <person name="Collins K."/>
            <person name="Stewart B.A."/>
            <person name="Lee S.R."/>
            <person name="Wilamowska K."/>
            <person name="Weinberg Z."/>
            <person name="Ruzzo W.L."/>
            <person name="Wloga D."/>
            <person name="Gaertig J."/>
            <person name="Frankel J."/>
            <person name="Tsao C.-C."/>
            <person name="Gorovsky M.A."/>
            <person name="Keeling P.J."/>
            <person name="Waller R.F."/>
            <person name="Patron N.J."/>
            <person name="Cherry J.M."/>
            <person name="Stover N.A."/>
            <person name="Krieger C.J."/>
            <person name="del Toro C."/>
            <person name="Ryder H.F."/>
            <person name="Williamson S.C."/>
            <person name="Barbeau R.A."/>
            <person name="Hamilton E.P."/>
            <person name="Orias E."/>
        </authorList>
    </citation>
    <scope>NUCLEOTIDE SEQUENCE [LARGE SCALE GENOMIC DNA]</scope>
    <source>
        <strain evidence="2">SB210</strain>
    </source>
</reference>
<dbReference type="Proteomes" id="UP000009168">
    <property type="component" value="Unassembled WGS sequence"/>
</dbReference>
<protein>
    <submittedName>
        <fullName evidence="1">Uncharacterized protein</fullName>
    </submittedName>
</protein>
<accession>I7M3W7</accession>
<evidence type="ECO:0000313" key="1">
    <source>
        <dbReference type="EMBL" id="EAS04435.2"/>
    </source>
</evidence>
<evidence type="ECO:0000313" key="2">
    <source>
        <dbReference type="Proteomes" id="UP000009168"/>
    </source>
</evidence>
<name>I7M3W7_TETTS</name>
<dbReference type="RefSeq" id="XP_001024680.2">
    <property type="nucleotide sequence ID" value="XM_001024680.2"/>
</dbReference>
<dbReference type="GeneID" id="7838871"/>
<keyword evidence="2" id="KW-1185">Reference proteome</keyword>
<dbReference type="AlphaFoldDB" id="I7M3W7"/>
<organism evidence="1 2">
    <name type="scientific">Tetrahymena thermophila (strain SB210)</name>
    <dbReference type="NCBI Taxonomy" id="312017"/>
    <lineage>
        <taxon>Eukaryota</taxon>
        <taxon>Sar</taxon>
        <taxon>Alveolata</taxon>
        <taxon>Ciliophora</taxon>
        <taxon>Intramacronucleata</taxon>
        <taxon>Oligohymenophorea</taxon>
        <taxon>Hymenostomatida</taxon>
        <taxon>Tetrahymenina</taxon>
        <taxon>Tetrahymenidae</taxon>
        <taxon>Tetrahymena</taxon>
    </lineage>
</organism>
<proteinExistence type="predicted"/>